<accession>X0ZIY9</accession>
<evidence type="ECO:0000256" key="4">
    <source>
        <dbReference type="ARBA" id="ARBA00022679"/>
    </source>
</evidence>
<dbReference type="EMBL" id="BART01008784">
    <property type="protein sequence ID" value="GAG58052.1"/>
    <property type="molecule type" value="Genomic_DNA"/>
</dbReference>
<evidence type="ECO:0000313" key="9">
    <source>
        <dbReference type="EMBL" id="GAG58052.1"/>
    </source>
</evidence>
<dbReference type="GO" id="GO:0003723">
    <property type="term" value="F:RNA binding"/>
    <property type="evidence" value="ECO:0007669"/>
    <property type="project" value="InterPro"/>
</dbReference>
<organism evidence="9">
    <name type="scientific">marine sediment metagenome</name>
    <dbReference type="NCBI Taxonomy" id="412755"/>
    <lineage>
        <taxon>unclassified sequences</taxon>
        <taxon>metagenomes</taxon>
        <taxon>ecological metagenomes</taxon>
    </lineage>
</organism>
<name>X0ZIY9_9ZZZZ</name>
<feature type="domain" description="PUA" evidence="8">
    <location>
        <begin position="95"/>
        <end position="175"/>
    </location>
</feature>
<keyword evidence="3" id="KW-0641">Proline biosynthesis</keyword>
<evidence type="ECO:0000256" key="3">
    <source>
        <dbReference type="ARBA" id="ARBA00022650"/>
    </source>
</evidence>
<dbReference type="Pfam" id="PF01472">
    <property type="entry name" value="PUA"/>
    <property type="match status" value="1"/>
</dbReference>
<dbReference type="PANTHER" id="PTHR43654">
    <property type="entry name" value="GLUTAMATE 5-KINASE"/>
    <property type="match status" value="1"/>
</dbReference>
<evidence type="ECO:0000256" key="5">
    <source>
        <dbReference type="ARBA" id="ARBA00022741"/>
    </source>
</evidence>
<feature type="non-terminal residue" evidence="9">
    <location>
        <position position="1"/>
    </location>
</feature>
<keyword evidence="2" id="KW-0028">Amino-acid biosynthesis</keyword>
<dbReference type="GO" id="GO:0005524">
    <property type="term" value="F:ATP binding"/>
    <property type="evidence" value="ECO:0007669"/>
    <property type="project" value="UniProtKB-KW"/>
</dbReference>
<protein>
    <recommendedName>
        <fullName evidence="8">PUA domain-containing protein</fullName>
    </recommendedName>
</protein>
<evidence type="ECO:0000256" key="2">
    <source>
        <dbReference type="ARBA" id="ARBA00022605"/>
    </source>
</evidence>
<keyword evidence="4" id="KW-0808">Transferase</keyword>
<dbReference type="InterPro" id="IPR002478">
    <property type="entry name" value="PUA"/>
</dbReference>
<gene>
    <name evidence="9" type="ORF">S01H4_19660</name>
</gene>
<keyword evidence="1" id="KW-0963">Cytoplasm</keyword>
<dbReference type="FunFam" id="3.40.1160.10:FF:000050">
    <property type="entry name" value="Glutamate 5-kinase"/>
    <property type="match status" value="1"/>
</dbReference>
<dbReference type="PROSITE" id="PS50890">
    <property type="entry name" value="PUA"/>
    <property type="match status" value="1"/>
</dbReference>
<proteinExistence type="predicted"/>
<evidence type="ECO:0000259" key="8">
    <source>
        <dbReference type="SMART" id="SM00359"/>
    </source>
</evidence>
<keyword evidence="7" id="KW-0067">ATP-binding</keyword>
<dbReference type="InterPro" id="IPR015947">
    <property type="entry name" value="PUA-like_sf"/>
</dbReference>
<dbReference type="SMART" id="SM00359">
    <property type="entry name" value="PUA"/>
    <property type="match status" value="1"/>
</dbReference>
<reference evidence="9" key="1">
    <citation type="journal article" date="2014" name="Front. Microbiol.">
        <title>High frequency of phylogenetically diverse reductive dehalogenase-homologous genes in deep subseafloor sedimentary metagenomes.</title>
        <authorList>
            <person name="Kawai M."/>
            <person name="Futagami T."/>
            <person name="Toyoda A."/>
            <person name="Takaki Y."/>
            <person name="Nishi S."/>
            <person name="Hori S."/>
            <person name="Arai W."/>
            <person name="Tsubouchi T."/>
            <person name="Morono Y."/>
            <person name="Uchiyama I."/>
            <person name="Ito T."/>
            <person name="Fujiyama A."/>
            <person name="Inagaki F."/>
            <person name="Takami H."/>
        </authorList>
    </citation>
    <scope>NUCLEOTIDE SEQUENCE</scope>
    <source>
        <strain evidence="9">Expedition CK06-06</strain>
    </source>
</reference>
<evidence type="ECO:0000256" key="7">
    <source>
        <dbReference type="ARBA" id="ARBA00022840"/>
    </source>
</evidence>
<comment type="caution">
    <text evidence="9">The sequence shown here is derived from an EMBL/GenBank/DDBJ whole genome shotgun (WGS) entry which is preliminary data.</text>
</comment>
<dbReference type="PANTHER" id="PTHR43654:SF1">
    <property type="entry name" value="ISOPENTENYL PHOSPHATE KINASE"/>
    <property type="match status" value="1"/>
</dbReference>
<dbReference type="GO" id="GO:0008652">
    <property type="term" value="P:amino acid biosynthetic process"/>
    <property type="evidence" value="ECO:0007669"/>
    <property type="project" value="UniProtKB-KW"/>
</dbReference>
<dbReference type="Gene3D" id="2.30.130.10">
    <property type="entry name" value="PUA domain"/>
    <property type="match status" value="1"/>
</dbReference>
<keyword evidence="6" id="KW-0418">Kinase</keyword>
<dbReference type="Gene3D" id="3.40.1160.10">
    <property type="entry name" value="Acetylglutamate kinase-like"/>
    <property type="match status" value="1"/>
</dbReference>
<sequence>ADKKVIPLVTHITAKIQDMATRKIGRFAAGGMRSKLRAIKMATSSGIPCVIANGREKDVILRIIEGEKVGTTFLPQREKHPAKKRWIAFSPAPQGSVLVDKGAKKALVANGKSLLATGIKEVRGDFEASDIIMIKNIQGQEFARGVTNFSSKQLNKIKGVKTAQLKAVLKQEIIHDEVVHRDNLAILE</sequence>
<dbReference type="SUPFAM" id="SSF53633">
    <property type="entry name" value="Carbamate kinase-like"/>
    <property type="match status" value="1"/>
</dbReference>
<dbReference type="CDD" id="cd21157">
    <property type="entry name" value="PUA_G5K"/>
    <property type="match status" value="1"/>
</dbReference>
<dbReference type="GO" id="GO:0004349">
    <property type="term" value="F:glutamate 5-kinase activity"/>
    <property type="evidence" value="ECO:0007669"/>
    <property type="project" value="TreeGrafter"/>
</dbReference>
<evidence type="ECO:0000256" key="1">
    <source>
        <dbReference type="ARBA" id="ARBA00022490"/>
    </source>
</evidence>
<keyword evidence="5" id="KW-0547">Nucleotide-binding</keyword>
<dbReference type="AlphaFoldDB" id="X0ZIY9"/>
<dbReference type="SUPFAM" id="SSF88697">
    <property type="entry name" value="PUA domain-like"/>
    <property type="match status" value="1"/>
</dbReference>
<dbReference type="InterPro" id="IPR036393">
    <property type="entry name" value="AceGlu_kinase-like_sf"/>
</dbReference>
<dbReference type="InterPro" id="IPR036974">
    <property type="entry name" value="PUA_sf"/>
</dbReference>
<evidence type="ECO:0000256" key="6">
    <source>
        <dbReference type="ARBA" id="ARBA00022777"/>
    </source>
</evidence>
<dbReference type="GO" id="GO:0005829">
    <property type="term" value="C:cytosol"/>
    <property type="evidence" value="ECO:0007669"/>
    <property type="project" value="TreeGrafter"/>
</dbReference>